<feature type="compositionally biased region" description="Polar residues" evidence="1">
    <location>
        <begin position="248"/>
        <end position="257"/>
    </location>
</feature>
<feature type="compositionally biased region" description="Low complexity" evidence="1">
    <location>
        <begin position="40"/>
        <end position="50"/>
    </location>
</feature>
<evidence type="ECO:0000259" key="2">
    <source>
        <dbReference type="Pfam" id="PF01693"/>
    </source>
</evidence>
<dbReference type="Pfam" id="PF01693">
    <property type="entry name" value="Cauli_VI"/>
    <property type="match status" value="1"/>
</dbReference>
<feature type="compositionally biased region" description="Acidic residues" evidence="1">
    <location>
        <begin position="1"/>
        <end position="10"/>
    </location>
</feature>
<proteinExistence type="predicted"/>
<protein>
    <recommendedName>
        <fullName evidence="2">Ribonuclease H1 N-terminal domain-containing protein</fullName>
    </recommendedName>
</protein>
<dbReference type="SUPFAM" id="SSF55658">
    <property type="entry name" value="L9 N-domain-like"/>
    <property type="match status" value="1"/>
</dbReference>
<feature type="compositionally biased region" description="Basic residues" evidence="1">
    <location>
        <begin position="265"/>
        <end position="293"/>
    </location>
</feature>
<dbReference type="InterPro" id="IPR011320">
    <property type="entry name" value="RNase_H1_N"/>
</dbReference>
<sequence>MSDEEDDNDDGGNSSHSTSPTVASRSRLSVTPSSEPPSSPSSLSPSSRETISSLEEYYQARYPSIAIPTPEQILRDRFQAPQYYTVTAGTIVGIFSDWSQVSPVTQGFRRNHQSKYDTFVDVFLAYREAYKERRVMIIDKGGDIARYGDDLSAIIGGLELGPALFFAKFLLNILCPLFAFRGFFGNDSAGPPYSTENTGWGDGDGLWGTTDTKDRLGDIVMVNPQQDIQQDSESGSQDDEQIPDVDTQAITPSQDTQLKPERPSTGKKRTRSNGRSRSQRRRSRSRGRSKQKRSSSSSSSGLEEVWEKGSDSMIWGFGFPWRCGYRATSYQVLKYIRKDFRTMLWQWTGIPNRDTSLDLLPDNKWAATQIYRCLPAARKHRTPPPTFTGDQVQTRLATVQKELDTVIAARAEMKKKRHEFHRETVRLDWLLATVKQQDQEARDDEHAPEQQETRLKEILYDLNDLEMIGLAWVHVDDPTVLREICETGKQLLIDSTTETVKSIE</sequence>
<dbReference type="Proteomes" id="UP001465976">
    <property type="component" value="Unassembled WGS sequence"/>
</dbReference>
<evidence type="ECO:0000313" key="3">
    <source>
        <dbReference type="EMBL" id="KAL0567629.1"/>
    </source>
</evidence>
<organism evidence="3 4">
    <name type="scientific">Marasmius crinis-equi</name>
    <dbReference type="NCBI Taxonomy" id="585013"/>
    <lineage>
        <taxon>Eukaryota</taxon>
        <taxon>Fungi</taxon>
        <taxon>Dikarya</taxon>
        <taxon>Basidiomycota</taxon>
        <taxon>Agaricomycotina</taxon>
        <taxon>Agaricomycetes</taxon>
        <taxon>Agaricomycetidae</taxon>
        <taxon>Agaricales</taxon>
        <taxon>Marasmiineae</taxon>
        <taxon>Marasmiaceae</taxon>
        <taxon>Marasmius</taxon>
    </lineage>
</organism>
<feature type="region of interest" description="Disordered" evidence="1">
    <location>
        <begin position="1"/>
        <end position="50"/>
    </location>
</feature>
<comment type="caution">
    <text evidence="3">The sequence shown here is derived from an EMBL/GenBank/DDBJ whole genome shotgun (WGS) entry which is preliminary data.</text>
</comment>
<feature type="domain" description="Ribonuclease H1 N-terminal" evidence="2">
    <location>
        <begin position="83"/>
        <end position="118"/>
    </location>
</feature>
<keyword evidence="4" id="KW-1185">Reference proteome</keyword>
<evidence type="ECO:0000313" key="4">
    <source>
        <dbReference type="Proteomes" id="UP001465976"/>
    </source>
</evidence>
<evidence type="ECO:0000256" key="1">
    <source>
        <dbReference type="SAM" id="MobiDB-lite"/>
    </source>
</evidence>
<feature type="compositionally biased region" description="Polar residues" evidence="1">
    <location>
        <begin position="16"/>
        <end position="27"/>
    </location>
</feature>
<name>A0ABR3EXJ4_9AGAR</name>
<dbReference type="InterPro" id="IPR009027">
    <property type="entry name" value="Ribosomal_bL9/RNase_H1_N"/>
</dbReference>
<accession>A0ABR3EXJ4</accession>
<feature type="region of interest" description="Disordered" evidence="1">
    <location>
        <begin position="227"/>
        <end position="303"/>
    </location>
</feature>
<reference evidence="3 4" key="1">
    <citation type="submission" date="2024-02" db="EMBL/GenBank/DDBJ databases">
        <title>A draft genome for the cacao thread blight pathogen Marasmius crinis-equi.</title>
        <authorList>
            <person name="Cohen S.P."/>
            <person name="Baruah I.K."/>
            <person name="Amoako-Attah I."/>
            <person name="Bukari Y."/>
            <person name="Meinhardt L.W."/>
            <person name="Bailey B.A."/>
        </authorList>
    </citation>
    <scope>NUCLEOTIDE SEQUENCE [LARGE SCALE GENOMIC DNA]</scope>
    <source>
        <strain evidence="3 4">GH-76</strain>
    </source>
</reference>
<dbReference type="EMBL" id="JBAHYK010001537">
    <property type="protein sequence ID" value="KAL0567629.1"/>
    <property type="molecule type" value="Genomic_DNA"/>
</dbReference>
<gene>
    <name evidence="3" type="ORF">V5O48_014362</name>
</gene>